<dbReference type="Gene3D" id="1.20.1270.180">
    <property type="match status" value="1"/>
</dbReference>
<organism evidence="2 3">
    <name type="scientific">Stenotrophomonas capsici</name>
    <dbReference type="NCBI Taxonomy" id="3110230"/>
    <lineage>
        <taxon>Bacteria</taxon>
        <taxon>Pseudomonadati</taxon>
        <taxon>Pseudomonadota</taxon>
        <taxon>Gammaproteobacteria</taxon>
        <taxon>Lysobacterales</taxon>
        <taxon>Lysobacteraceae</taxon>
        <taxon>Stenotrophomonas</taxon>
    </lineage>
</organism>
<proteinExistence type="predicted"/>
<evidence type="ECO:0000313" key="3">
    <source>
        <dbReference type="Proteomes" id="UP001301653"/>
    </source>
</evidence>
<gene>
    <name evidence="2" type="ORF">VA603_08805</name>
</gene>
<name>A0ABU5V2P2_9GAMM</name>
<protein>
    <submittedName>
        <fullName evidence="2">Lysozyme inhibitor LprI family protein</fullName>
    </submittedName>
</protein>
<reference evidence="2 3" key="1">
    <citation type="submission" date="2023-12" db="EMBL/GenBank/DDBJ databases">
        <title>Stenotrophomonas guangdongensis sp. nov., isolated from wilted pepper plants (Capsicum annuum).</title>
        <authorList>
            <person name="Qiu M."/>
            <person name="Li Y."/>
            <person name="Liu Q."/>
            <person name="Zhang X."/>
            <person name="Huang Y."/>
            <person name="Guo R."/>
            <person name="Hu M."/>
            <person name="Zhou J."/>
            <person name="Zhou X."/>
        </authorList>
    </citation>
    <scope>NUCLEOTIDE SEQUENCE [LARGE SCALE GENOMIC DNA]</scope>
    <source>
        <strain evidence="2 3">MH1</strain>
    </source>
</reference>
<accession>A0ABU5V2P2</accession>
<comment type="caution">
    <text evidence="2">The sequence shown here is derived from an EMBL/GenBank/DDBJ whole genome shotgun (WGS) entry which is preliminary data.</text>
</comment>
<sequence length="137" mass="14951">MLVGLALGSVLLAPAHARPARDRAAEGIDCTTAVSTMESDLCAADRAEDADEALNAVYRQVRQQLRQQATDGSCSHCDSAEQQLVAAQRAWITLRDQDCAAVYAFNADGTSRNGARSHCLTIHAQDRTRQLRDFYEL</sequence>
<evidence type="ECO:0000313" key="2">
    <source>
        <dbReference type="EMBL" id="MEA5667626.1"/>
    </source>
</evidence>
<dbReference type="Proteomes" id="UP001301653">
    <property type="component" value="Unassembled WGS sequence"/>
</dbReference>
<dbReference type="EMBL" id="JAYFUH010000098">
    <property type="protein sequence ID" value="MEA5667626.1"/>
    <property type="molecule type" value="Genomic_DNA"/>
</dbReference>
<keyword evidence="3" id="KW-1185">Reference proteome</keyword>
<feature type="domain" description="Lysozyme inhibitor LprI-like N-terminal" evidence="1">
    <location>
        <begin position="32"/>
        <end position="131"/>
    </location>
</feature>
<dbReference type="Pfam" id="PF07007">
    <property type="entry name" value="LprI"/>
    <property type="match status" value="1"/>
</dbReference>
<dbReference type="InterPro" id="IPR009739">
    <property type="entry name" value="LprI-like_N"/>
</dbReference>
<evidence type="ECO:0000259" key="1">
    <source>
        <dbReference type="Pfam" id="PF07007"/>
    </source>
</evidence>